<protein>
    <submittedName>
        <fullName evidence="2">Membrane protein</fullName>
    </submittedName>
</protein>
<evidence type="ECO:0000313" key="2">
    <source>
        <dbReference type="EMBL" id="AKV10621.1"/>
    </source>
</evidence>
<evidence type="ECO:0000256" key="1">
    <source>
        <dbReference type="SAM" id="SignalP"/>
    </source>
</evidence>
<reference evidence="2 3" key="1">
    <citation type="journal article" date="2012" name="J. Bacteriol.">
        <title>Draft genome sequence of the cyanide-utilizing bacterium Pseudomonas fluorescens strain NCIMB 11764.</title>
        <authorList>
            <person name="Vilo C.A."/>
            <person name="Benedik M.J."/>
            <person name="Kunz D.A."/>
            <person name="Dong Q."/>
        </authorList>
    </citation>
    <scope>NUCLEOTIDE SEQUENCE [LARGE SCALE GENOMIC DNA]</scope>
    <source>
        <strain evidence="2 3">NCIMB 11764</strain>
    </source>
</reference>
<proteinExistence type="predicted"/>
<dbReference type="Proteomes" id="UP000017175">
    <property type="component" value="Chromosome"/>
</dbReference>
<organism evidence="2 3">
    <name type="scientific">Pseudomonas fluorescens NCIMB 11764</name>
    <dbReference type="NCBI Taxonomy" id="1221522"/>
    <lineage>
        <taxon>Bacteria</taxon>
        <taxon>Pseudomonadati</taxon>
        <taxon>Pseudomonadota</taxon>
        <taxon>Gammaproteobacteria</taxon>
        <taxon>Pseudomonadales</taxon>
        <taxon>Pseudomonadaceae</taxon>
        <taxon>Pseudomonas</taxon>
    </lineage>
</organism>
<name>A0A0K1QXZ8_PSEFL</name>
<dbReference type="RefSeq" id="WP_017340669.1">
    <property type="nucleotide sequence ID" value="NZ_CP010945.1"/>
</dbReference>
<feature type="signal peptide" evidence="1">
    <location>
        <begin position="1"/>
        <end position="20"/>
    </location>
</feature>
<evidence type="ECO:0000313" key="3">
    <source>
        <dbReference type="Proteomes" id="UP000017175"/>
    </source>
</evidence>
<sequence length="108" mass="11835">MKATTLAFLCLTALATQAHASTPEAWAAFDKAMLASCIKASGLTDAFPVGKAAQFDDRVDYTAMLLQGRYPQKHMKGQQGTELCLYNKKSKTAYVTEWDSIRLPAKSK</sequence>
<gene>
    <name evidence="2" type="ORF">B723_31145</name>
</gene>
<dbReference type="EMBL" id="CP010945">
    <property type="protein sequence ID" value="AKV10621.1"/>
    <property type="molecule type" value="Genomic_DNA"/>
</dbReference>
<accession>A0A0K1QXZ8</accession>
<dbReference type="eggNOG" id="ENOG50305W1">
    <property type="taxonomic scope" value="Bacteria"/>
</dbReference>
<keyword evidence="1" id="KW-0732">Signal</keyword>
<dbReference type="AlphaFoldDB" id="A0A0K1QXZ8"/>
<dbReference type="OrthoDB" id="8720220at2"/>
<feature type="chain" id="PRO_5005467919" evidence="1">
    <location>
        <begin position="21"/>
        <end position="108"/>
    </location>
</feature>